<dbReference type="Pfam" id="PF00625">
    <property type="entry name" value="Guanylate_kin"/>
    <property type="match status" value="1"/>
</dbReference>
<organism evidence="3 4">
    <name type="scientific">Thielaviopsis punctulata</name>
    <dbReference type="NCBI Taxonomy" id="72032"/>
    <lineage>
        <taxon>Eukaryota</taxon>
        <taxon>Fungi</taxon>
        <taxon>Dikarya</taxon>
        <taxon>Ascomycota</taxon>
        <taxon>Pezizomycotina</taxon>
        <taxon>Sordariomycetes</taxon>
        <taxon>Hypocreomycetidae</taxon>
        <taxon>Microascales</taxon>
        <taxon>Ceratocystidaceae</taxon>
        <taxon>Thielaviopsis</taxon>
    </lineage>
</organism>
<feature type="compositionally biased region" description="Polar residues" evidence="1">
    <location>
        <begin position="298"/>
        <end position="311"/>
    </location>
</feature>
<dbReference type="SUPFAM" id="SSF52540">
    <property type="entry name" value="P-loop containing nucleoside triphosphate hydrolases"/>
    <property type="match status" value="1"/>
</dbReference>
<feature type="region of interest" description="Disordered" evidence="1">
    <location>
        <begin position="224"/>
        <end position="243"/>
    </location>
</feature>
<dbReference type="SMART" id="SM00072">
    <property type="entry name" value="GuKc"/>
    <property type="match status" value="1"/>
</dbReference>
<dbReference type="InterPro" id="IPR008144">
    <property type="entry name" value="Guanylate_kin-like_dom"/>
</dbReference>
<feature type="compositionally biased region" description="Basic and acidic residues" evidence="1">
    <location>
        <begin position="801"/>
        <end position="823"/>
    </location>
</feature>
<dbReference type="Pfam" id="PF11957">
    <property type="entry name" value="efThoc1"/>
    <property type="match status" value="1"/>
</dbReference>
<feature type="compositionally biased region" description="Basic and acidic residues" evidence="1">
    <location>
        <begin position="836"/>
        <end position="848"/>
    </location>
</feature>
<dbReference type="OrthoDB" id="10257415at2759"/>
<dbReference type="AlphaFoldDB" id="A0A0F4Z9F8"/>
<protein>
    <recommendedName>
        <fullName evidence="2">Guanylate kinase-like domain-containing protein</fullName>
    </recommendedName>
</protein>
<evidence type="ECO:0000313" key="4">
    <source>
        <dbReference type="Proteomes" id="UP000033483"/>
    </source>
</evidence>
<feature type="region of interest" description="Disordered" evidence="1">
    <location>
        <begin position="801"/>
        <end position="918"/>
    </location>
</feature>
<name>A0A0F4Z9F8_9PEZI</name>
<dbReference type="Gene3D" id="3.40.50.300">
    <property type="entry name" value="P-loop containing nucleotide triphosphate hydrolases"/>
    <property type="match status" value="1"/>
</dbReference>
<dbReference type="PROSITE" id="PS50052">
    <property type="entry name" value="GUANYLATE_KINASE_2"/>
    <property type="match status" value="1"/>
</dbReference>
<dbReference type="EMBL" id="LAEV01001877">
    <property type="protein sequence ID" value="KKA27137.1"/>
    <property type="molecule type" value="Genomic_DNA"/>
</dbReference>
<feature type="region of interest" description="Disordered" evidence="1">
    <location>
        <begin position="298"/>
        <end position="341"/>
    </location>
</feature>
<sequence length="918" mass="102032">MNTAPRVSDVGVQLVESVKYLFTETLASVRDVKPLPTIDPPLSIGDFGNALEQLDAIFFEDEGGRYDKFPDAAERKKQRRFAVVETAARDVFAHLIATISIETAEFLSIWNLLDFLAILSDHERCEPALLFWEIEELLDTQKISGCREIFDYLESRRESITAKHFKQKHLVILRTCNELLRRLSRAEDTSFCGRVFIFMFQCFPLGDKSSVNLRGEYHVENTTTYDEELPSKSEKEGDAMDVDNKGDGPDTVDFETFYPVFWSLQGSFSQPKKLFEPASFAKFKDALELTLKSFQSLRDNGKAQGSGTGSNSRHHHDEAKRAGIARENSQSQVTVSANTETKADASNFNPKYLTNRDLFELEIRDLPFRRHVLVQALIIMDFIISLTPKSKEKLSGIPVNKSVAYIDQTVSEEEATWAVDMKRSITEFLRQDSEGPFYLRMVETVLSRDKNWVRWKIENCPSIERPAIDAQLFAESMVSIRRLTKRKARSAAMGAMSLDFLIEPAGLGTDGYEEPPDVTARFSAPPLQDFRGKLSDIAFDLEIEGNPAKRSRLEDVKAAASWQAMRLAAAVNLPAFDRIETIDKLDKIYEERIDADAVADQNVDGAPVKMPEDLKLIVLAGPEGVGKEAVLSTLITKNPGVFKRVTRHTTRPKADTDLAGQFAHVDKKTFSVMVDGDQFLEFSEQGEFEYGTTRRVVTGITEGGKVPITIVPYDSVQFIKDMGFSARSILVKVPSPEDVEKRAKAANTAEGKVAGLVKKYAETVAKEKYEEGFDIVLINEDDERTAAQILKFAYGEPLKDMDQKATEENKDTGMTKPADKDVNMDAPESSQTDPKAMPRIDASVENKPTRPPPSSLPAPVHKTASSPMIKPASLPPKPVGTGSGSYAEVSNTDDAGSEAGEIQSEEGEAVEDTKMAGV</sequence>
<dbReference type="GO" id="GO:0000445">
    <property type="term" value="C:THO complex part of transcription export complex"/>
    <property type="evidence" value="ECO:0007669"/>
    <property type="project" value="TreeGrafter"/>
</dbReference>
<dbReference type="InterPro" id="IPR021861">
    <property type="entry name" value="THO_THOC1"/>
</dbReference>
<dbReference type="GO" id="GO:0006406">
    <property type="term" value="P:mRNA export from nucleus"/>
    <property type="evidence" value="ECO:0007669"/>
    <property type="project" value="TreeGrafter"/>
</dbReference>
<feature type="compositionally biased region" description="Basic and acidic residues" evidence="1">
    <location>
        <begin position="229"/>
        <end position="243"/>
    </location>
</feature>
<evidence type="ECO:0000259" key="2">
    <source>
        <dbReference type="PROSITE" id="PS50052"/>
    </source>
</evidence>
<comment type="caution">
    <text evidence="3">The sequence shown here is derived from an EMBL/GenBank/DDBJ whole genome shotgun (WGS) entry which is preliminary data.</text>
</comment>
<evidence type="ECO:0000313" key="3">
    <source>
        <dbReference type="EMBL" id="KKA27137.1"/>
    </source>
</evidence>
<dbReference type="InterPro" id="IPR008145">
    <property type="entry name" value="GK/Ca_channel_bsu"/>
</dbReference>
<accession>A0A0F4Z9F8</accession>
<gene>
    <name evidence="3" type="ORF">TD95_000408</name>
</gene>
<dbReference type="Proteomes" id="UP000033483">
    <property type="component" value="Unassembled WGS sequence"/>
</dbReference>
<dbReference type="PANTHER" id="PTHR13265">
    <property type="entry name" value="THO COMPLEX SUBUNIT 1"/>
    <property type="match status" value="1"/>
</dbReference>
<proteinExistence type="predicted"/>
<keyword evidence="4" id="KW-1185">Reference proteome</keyword>
<reference evidence="3 4" key="1">
    <citation type="submission" date="2015-03" db="EMBL/GenBank/DDBJ databases">
        <authorList>
            <person name="Radwan O."/>
            <person name="Al-Naeli F.A."/>
            <person name="Rendon G.A."/>
            <person name="Fields C."/>
        </authorList>
    </citation>
    <scope>NUCLEOTIDE SEQUENCE [LARGE SCALE GENOMIC DNA]</scope>
    <source>
        <strain evidence="3">CR-DP1</strain>
    </source>
</reference>
<dbReference type="PANTHER" id="PTHR13265:SF0">
    <property type="entry name" value="HPR1"/>
    <property type="match status" value="1"/>
</dbReference>
<dbReference type="InterPro" id="IPR027417">
    <property type="entry name" value="P-loop_NTPase"/>
</dbReference>
<feature type="domain" description="Guanylate kinase-like" evidence="2">
    <location>
        <begin position="614"/>
        <end position="794"/>
    </location>
</feature>
<feature type="compositionally biased region" description="Polar residues" evidence="1">
    <location>
        <begin position="327"/>
        <end position="341"/>
    </location>
</feature>
<evidence type="ECO:0000256" key="1">
    <source>
        <dbReference type="SAM" id="MobiDB-lite"/>
    </source>
</evidence>